<reference evidence="2 3" key="1">
    <citation type="submission" date="2016-02" db="EMBL/GenBank/DDBJ databases">
        <title>Genome analysis of coral dinoflagellate symbionts highlights evolutionary adaptations to a symbiotic lifestyle.</title>
        <authorList>
            <person name="Aranda M."/>
            <person name="Li Y."/>
            <person name="Liew Y.J."/>
            <person name="Baumgarten S."/>
            <person name="Simakov O."/>
            <person name="Wilson M."/>
            <person name="Piel J."/>
            <person name="Ashoor H."/>
            <person name="Bougouffa S."/>
            <person name="Bajic V.B."/>
            <person name="Ryu T."/>
            <person name="Ravasi T."/>
            <person name="Bayer T."/>
            <person name="Micklem G."/>
            <person name="Kim H."/>
            <person name="Bhak J."/>
            <person name="Lajeunesse T.C."/>
            <person name="Voolstra C.R."/>
        </authorList>
    </citation>
    <scope>NUCLEOTIDE SEQUENCE [LARGE SCALE GENOMIC DNA]</scope>
    <source>
        <strain evidence="2 3">CCMP2467</strain>
    </source>
</reference>
<gene>
    <name evidence="2" type="ORF">AK812_SmicGene45801</name>
</gene>
<feature type="non-terminal residue" evidence="2">
    <location>
        <position position="1"/>
    </location>
</feature>
<feature type="region of interest" description="Disordered" evidence="1">
    <location>
        <begin position="22"/>
        <end position="56"/>
    </location>
</feature>
<dbReference type="AlphaFoldDB" id="A0A1Q9BVB0"/>
<sequence>DPRKLAALPTIDVAEAEEGASLAAMTASQGPSRSHAADDGTVRSQAAGPRLGAHSAEELRAELEELRRVNNHMANALQAPRRRGNILKREDDTMANITRQREADS</sequence>
<feature type="region of interest" description="Disordered" evidence="1">
    <location>
        <begin position="80"/>
        <end position="105"/>
    </location>
</feature>
<name>A0A1Q9BVB0_SYMMI</name>
<organism evidence="2 3">
    <name type="scientific">Symbiodinium microadriaticum</name>
    <name type="common">Dinoflagellate</name>
    <name type="synonym">Zooxanthella microadriatica</name>
    <dbReference type="NCBI Taxonomy" id="2951"/>
    <lineage>
        <taxon>Eukaryota</taxon>
        <taxon>Sar</taxon>
        <taxon>Alveolata</taxon>
        <taxon>Dinophyceae</taxon>
        <taxon>Suessiales</taxon>
        <taxon>Symbiodiniaceae</taxon>
        <taxon>Symbiodinium</taxon>
    </lineage>
</organism>
<evidence type="ECO:0000313" key="2">
    <source>
        <dbReference type="EMBL" id="OLP74611.1"/>
    </source>
</evidence>
<dbReference type="Proteomes" id="UP000186817">
    <property type="component" value="Unassembled WGS sequence"/>
</dbReference>
<evidence type="ECO:0000313" key="3">
    <source>
        <dbReference type="Proteomes" id="UP000186817"/>
    </source>
</evidence>
<proteinExistence type="predicted"/>
<protein>
    <submittedName>
        <fullName evidence="2">Uncharacterized protein</fullName>
    </submittedName>
</protein>
<comment type="caution">
    <text evidence="2">The sequence shown here is derived from an EMBL/GenBank/DDBJ whole genome shotgun (WGS) entry which is preliminary data.</text>
</comment>
<evidence type="ECO:0000256" key="1">
    <source>
        <dbReference type="SAM" id="MobiDB-lite"/>
    </source>
</evidence>
<keyword evidence="3" id="KW-1185">Reference proteome</keyword>
<accession>A0A1Q9BVB0</accession>
<dbReference type="EMBL" id="LSRX01003468">
    <property type="protein sequence ID" value="OLP74611.1"/>
    <property type="molecule type" value="Genomic_DNA"/>
</dbReference>